<name>G6F015_9PROT</name>
<comment type="caution">
    <text evidence="2">The sequence shown here is derived from an EMBL/GenBank/DDBJ whole genome shotgun (WGS) entry which is preliminary data.</text>
</comment>
<protein>
    <submittedName>
        <fullName evidence="2">Uncharacterized protein</fullName>
    </submittedName>
</protein>
<dbReference type="PATRIC" id="fig|1088868.3.peg.962"/>
<accession>G6F015</accession>
<feature type="compositionally biased region" description="Acidic residues" evidence="1">
    <location>
        <begin position="40"/>
        <end position="49"/>
    </location>
</feature>
<dbReference type="AlphaFoldDB" id="G6F015"/>
<sequence>MSKAFNRFAHLVGLRARAEEPDPNDQTAENNDPDNNAGDDGQDPDDPEEQNSRAKSKKAKSKKAEDDPNDPNANDDPDPDAEDGDDETDAEDEDDDTTAQARARERGRCAAIFGCKEAANNLPLAAELAFGTNMPCSQAIRVLKSGSIAQSNSTGRSSKVSAYDQKMMRSRQTVSIGKPQTNQHLNPIKAAAASILNAGKVTGSVKKDIQL</sequence>
<dbReference type="STRING" id="1088868.CIN_09610"/>
<dbReference type="EMBL" id="AGFR01000005">
    <property type="protein sequence ID" value="EHD14097.1"/>
    <property type="molecule type" value="Genomic_DNA"/>
</dbReference>
<dbReference type="Proteomes" id="UP000005939">
    <property type="component" value="Unassembled WGS sequence"/>
</dbReference>
<evidence type="ECO:0000256" key="1">
    <source>
        <dbReference type="SAM" id="MobiDB-lite"/>
    </source>
</evidence>
<feature type="compositionally biased region" description="Low complexity" evidence="1">
    <location>
        <begin position="28"/>
        <end position="39"/>
    </location>
</feature>
<evidence type="ECO:0000313" key="3">
    <source>
        <dbReference type="Proteomes" id="UP000005939"/>
    </source>
</evidence>
<feature type="compositionally biased region" description="Acidic residues" evidence="1">
    <location>
        <begin position="67"/>
        <end position="97"/>
    </location>
</feature>
<dbReference type="eggNOG" id="ENOG50324W8">
    <property type="taxonomic scope" value="Bacteria"/>
</dbReference>
<proteinExistence type="predicted"/>
<organism evidence="2 3">
    <name type="scientific">Commensalibacter intestini A911</name>
    <dbReference type="NCBI Taxonomy" id="1088868"/>
    <lineage>
        <taxon>Bacteria</taxon>
        <taxon>Pseudomonadati</taxon>
        <taxon>Pseudomonadota</taxon>
        <taxon>Alphaproteobacteria</taxon>
        <taxon>Acetobacterales</taxon>
        <taxon>Acetobacteraceae</taxon>
    </lineage>
</organism>
<reference evidence="2 3" key="1">
    <citation type="submission" date="2011-10" db="EMBL/GenBank/DDBJ databases">
        <title>Genome Sequence of Commensalibacter intestini A911, isolated from Drosophila gut.</title>
        <authorList>
            <person name="Lee W.-J."/>
            <person name="Kim E.-K."/>
        </authorList>
    </citation>
    <scope>NUCLEOTIDE SEQUENCE [LARGE SCALE GENOMIC DNA]</scope>
    <source>
        <strain evidence="2 3">A911</strain>
    </source>
</reference>
<dbReference type="RefSeq" id="WP_008853951.1">
    <property type="nucleotide sequence ID" value="NZ_AGFR01000005.1"/>
</dbReference>
<evidence type="ECO:0000313" key="2">
    <source>
        <dbReference type="EMBL" id="EHD14097.1"/>
    </source>
</evidence>
<feature type="region of interest" description="Disordered" evidence="1">
    <location>
        <begin position="13"/>
        <end position="103"/>
    </location>
</feature>
<gene>
    <name evidence="2" type="ORF">CIN_09610</name>
</gene>